<dbReference type="EMBL" id="ASPP01038230">
    <property type="protein sequence ID" value="ETO01472.1"/>
    <property type="molecule type" value="Genomic_DNA"/>
</dbReference>
<gene>
    <name evidence="1" type="ORF">RFI_35969</name>
</gene>
<reference evidence="1 2" key="1">
    <citation type="journal article" date="2013" name="Curr. Biol.">
        <title>The Genome of the Foraminiferan Reticulomyxa filosa.</title>
        <authorList>
            <person name="Glockner G."/>
            <person name="Hulsmann N."/>
            <person name="Schleicher M."/>
            <person name="Noegel A.A."/>
            <person name="Eichinger L."/>
            <person name="Gallinger C."/>
            <person name="Pawlowski J."/>
            <person name="Sierra R."/>
            <person name="Euteneuer U."/>
            <person name="Pillet L."/>
            <person name="Moustafa A."/>
            <person name="Platzer M."/>
            <person name="Groth M."/>
            <person name="Szafranski K."/>
            <person name="Schliwa M."/>
        </authorList>
    </citation>
    <scope>NUCLEOTIDE SEQUENCE [LARGE SCALE GENOMIC DNA]</scope>
</reference>
<comment type="caution">
    <text evidence="1">The sequence shown here is derived from an EMBL/GenBank/DDBJ whole genome shotgun (WGS) entry which is preliminary data.</text>
</comment>
<dbReference type="InterPro" id="IPR015915">
    <property type="entry name" value="Kelch-typ_b-propeller"/>
</dbReference>
<sequence length="190" mass="22593">MVKLEDNKNNKKDRNEITLLSFGSDWYRDNEHTLVMKYISVWNSDNYNEWIPFTDNNNHPIIIGRGYGTYVEMRAVIGGINNHFDCIRSHCFILKSENEYEQEMMKTNKQIYQMLLFHQNTGLSIEYDENNNIFQFHQLYVCDDIASLNSYAYVFFGGVGKRVSKSVYQYSIQDNTWITFKHTLPIPLYY</sequence>
<proteinExistence type="predicted"/>
<accession>X6LK15</accession>
<dbReference type="Proteomes" id="UP000023152">
    <property type="component" value="Unassembled WGS sequence"/>
</dbReference>
<evidence type="ECO:0000313" key="2">
    <source>
        <dbReference type="Proteomes" id="UP000023152"/>
    </source>
</evidence>
<protein>
    <submittedName>
        <fullName evidence="1">Uncharacterized protein</fullName>
    </submittedName>
</protein>
<name>X6LK15_RETFI</name>
<dbReference type="AlphaFoldDB" id="X6LK15"/>
<keyword evidence="2" id="KW-1185">Reference proteome</keyword>
<dbReference type="SUPFAM" id="SSF117281">
    <property type="entry name" value="Kelch motif"/>
    <property type="match status" value="1"/>
</dbReference>
<evidence type="ECO:0000313" key="1">
    <source>
        <dbReference type="EMBL" id="ETO01472.1"/>
    </source>
</evidence>
<organism evidence="1 2">
    <name type="scientific">Reticulomyxa filosa</name>
    <dbReference type="NCBI Taxonomy" id="46433"/>
    <lineage>
        <taxon>Eukaryota</taxon>
        <taxon>Sar</taxon>
        <taxon>Rhizaria</taxon>
        <taxon>Retaria</taxon>
        <taxon>Foraminifera</taxon>
        <taxon>Monothalamids</taxon>
        <taxon>Reticulomyxidae</taxon>
        <taxon>Reticulomyxa</taxon>
    </lineage>
</organism>